<dbReference type="OMA" id="SFLPCTW"/>
<sequence length="109" mass="11933">IKSVYNICPLTQYVRLFFTAASVFVINEGAVCGIERPKTPRVNSSQDQIRVTSEKTHSGSLHQCPALGARLPASCGQELPLFSQQAVRGLEPREQGEAHSPASFFPCSW</sequence>
<keyword evidence="3" id="KW-1185">Reference proteome</keyword>
<dbReference type="Ensembl" id="ENSCCAT00000038958.1">
    <property type="protein sequence ID" value="ENSCCAP00000021464.1"/>
    <property type="gene ID" value="ENSCCAG00000028570.1"/>
</dbReference>
<dbReference type="GeneTree" id="ENSGT00410000028330"/>
<dbReference type="Proteomes" id="UP000233040">
    <property type="component" value="Unassembled WGS sequence"/>
</dbReference>
<protein>
    <submittedName>
        <fullName evidence="2">Uncharacterized protein</fullName>
    </submittedName>
</protein>
<evidence type="ECO:0000256" key="1">
    <source>
        <dbReference type="SAM" id="MobiDB-lite"/>
    </source>
</evidence>
<evidence type="ECO:0000313" key="3">
    <source>
        <dbReference type="Proteomes" id="UP000233040"/>
    </source>
</evidence>
<reference evidence="2" key="2">
    <citation type="submission" date="2025-09" db="UniProtKB">
        <authorList>
            <consortium name="Ensembl"/>
        </authorList>
    </citation>
    <scope>IDENTIFICATION</scope>
</reference>
<dbReference type="AlphaFoldDB" id="A0A2K5QZZ4"/>
<feature type="region of interest" description="Disordered" evidence="1">
    <location>
        <begin position="90"/>
        <end position="109"/>
    </location>
</feature>
<organism evidence="2 3">
    <name type="scientific">Cebus imitator</name>
    <name type="common">Panamanian white-faced capuchin</name>
    <name type="synonym">Cebus capucinus imitator</name>
    <dbReference type="NCBI Taxonomy" id="2715852"/>
    <lineage>
        <taxon>Eukaryota</taxon>
        <taxon>Metazoa</taxon>
        <taxon>Chordata</taxon>
        <taxon>Craniata</taxon>
        <taxon>Vertebrata</taxon>
        <taxon>Euteleostomi</taxon>
        <taxon>Mammalia</taxon>
        <taxon>Eutheria</taxon>
        <taxon>Euarchontoglires</taxon>
        <taxon>Primates</taxon>
        <taxon>Haplorrhini</taxon>
        <taxon>Platyrrhini</taxon>
        <taxon>Cebidae</taxon>
        <taxon>Cebinae</taxon>
        <taxon>Cebus</taxon>
    </lineage>
</organism>
<reference evidence="2" key="1">
    <citation type="submission" date="2025-08" db="UniProtKB">
        <authorList>
            <consortium name="Ensembl"/>
        </authorList>
    </citation>
    <scope>IDENTIFICATION</scope>
</reference>
<accession>A0A2K5QZZ4</accession>
<name>A0A2K5QZZ4_CEBIM</name>
<evidence type="ECO:0000313" key="2">
    <source>
        <dbReference type="Ensembl" id="ENSCCAP00000021464.1"/>
    </source>
</evidence>
<proteinExistence type="predicted"/>